<organism evidence="9 10">
    <name type="scientific">Emiliania huxleyi (strain CCMP1516)</name>
    <dbReference type="NCBI Taxonomy" id="280463"/>
    <lineage>
        <taxon>Eukaryota</taxon>
        <taxon>Haptista</taxon>
        <taxon>Haptophyta</taxon>
        <taxon>Prymnesiophyceae</taxon>
        <taxon>Isochrysidales</taxon>
        <taxon>Noelaerhabdaceae</taxon>
        <taxon>Emiliania</taxon>
    </lineage>
</organism>
<dbReference type="Gene3D" id="1.10.10.10">
    <property type="entry name" value="Winged helix-like DNA-binding domain superfamily/Winged helix DNA-binding domain"/>
    <property type="match status" value="1"/>
</dbReference>
<dbReference type="PANTHER" id="PTHR12548:SF9">
    <property type="entry name" value="TRANSCRIPTION FACTOR DP"/>
    <property type="match status" value="1"/>
</dbReference>
<keyword evidence="4" id="KW-0238">DNA-binding</keyword>
<evidence type="ECO:0000256" key="7">
    <source>
        <dbReference type="SAM" id="MobiDB-lite"/>
    </source>
</evidence>
<sequence length="192" mass="20416">MNLTLPPKPKGKVASVEELIEFAGLRDIAEEVGIVQPGAGEAGPSSAAPRTVRVPSYGGGGPAVPEALAGMVGADGKEQKKRSQRSHGGKGGDKGLRHFSMKVCEKVEQKGRTTYNEVADELVAEFVNAGAEIFFNFSAPFEIHDDNETLKRMRMQYCAQASDIRGMVPEGLVEFTSNWHQLAVNAASAATG</sequence>
<dbReference type="GO" id="GO:0000977">
    <property type="term" value="F:RNA polymerase II transcription regulatory region sequence-specific DNA binding"/>
    <property type="evidence" value="ECO:0007669"/>
    <property type="project" value="TreeGrafter"/>
</dbReference>
<keyword evidence="6" id="KW-0539">Nucleus</keyword>
<feature type="domain" description="E2F/DP family winged-helix DNA-binding" evidence="8">
    <location>
        <begin position="91"/>
        <end position="166"/>
    </location>
</feature>
<dbReference type="PANTHER" id="PTHR12548">
    <property type="entry name" value="TRANSCRIPTION FACTOR DP"/>
    <property type="match status" value="1"/>
</dbReference>
<keyword evidence="10" id="KW-1185">Reference proteome</keyword>
<feature type="region of interest" description="Disordered" evidence="7">
    <location>
        <begin position="73"/>
        <end position="95"/>
    </location>
</feature>
<dbReference type="InterPro" id="IPR015648">
    <property type="entry name" value="Transcrpt_fac_DP"/>
</dbReference>
<comment type="subcellular location">
    <subcellularLocation>
        <location evidence="1">Nucleus</location>
    </subcellularLocation>
</comment>
<evidence type="ECO:0000256" key="4">
    <source>
        <dbReference type="ARBA" id="ARBA00023125"/>
    </source>
</evidence>
<evidence type="ECO:0000259" key="8">
    <source>
        <dbReference type="SMART" id="SM01372"/>
    </source>
</evidence>
<dbReference type="KEGG" id="ehx:EMIHUDRAFT_448439"/>
<evidence type="ECO:0000256" key="5">
    <source>
        <dbReference type="ARBA" id="ARBA00023163"/>
    </source>
</evidence>
<dbReference type="GO" id="GO:0005634">
    <property type="term" value="C:nucleus"/>
    <property type="evidence" value="ECO:0007669"/>
    <property type="project" value="UniProtKB-SubCell"/>
</dbReference>
<dbReference type="HOGENOM" id="CLU_1417553_0_0_1"/>
<dbReference type="eggNOG" id="KOG2829">
    <property type="taxonomic scope" value="Eukaryota"/>
</dbReference>
<protein>
    <recommendedName>
        <fullName evidence="8">E2F/DP family winged-helix DNA-binding domain-containing protein</fullName>
    </recommendedName>
</protein>
<name>A0A0D3IEF8_EMIH1</name>
<evidence type="ECO:0000256" key="1">
    <source>
        <dbReference type="ARBA" id="ARBA00004123"/>
    </source>
</evidence>
<dbReference type="SMART" id="SM01372">
    <property type="entry name" value="E2F_TDP"/>
    <property type="match status" value="1"/>
</dbReference>
<dbReference type="InterPro" id="IPR014889">
    <property type="entry name" value="Transc_factor_DP_C"/>
</dbReference>
<comment type="similarity">
    <text evidence="2">Belongs to the E2F/DP family.</text>
</comment>
<evidence type="ECO:0000256" key="3">
    <source>
        <dbReference type="ARBA" id="ARBA00023015"/>
    </source>
</evidence>
<accession>A0A0D3IEF8</accession>
<keyword evidence="3" id="KW-0805">Transcription regulation</keyword>
<dbReference type="Proteomes" id="UP000013827">
    <property type="component" value="Unassembled WGS sequence"/>
</dbReference>
<dbReference type="GO" id="GO:0005667">
    <property type="term" value="C:transcription regulator complex"/>
    <property type="evidence" value="ECO:0007669"/>
    <property type="project" value="InterPro"/>
</dbReference>
<dbReference type="PaxDb" id="2903-EOD09643"/>
<evidence type="ECO:0000256" key="6">
    <source>
        <dbReference type="ARBA" id="ARBA00023242"/>
    </source>
</evidence>
<dbReference type="GeneID" id="17255765"/>
<dbReference type="InterPro" id="IPR003316">
    <property type="entry name" value="E2F_WHTH_DNA-bd_dom"/>
</dbReference>
<reference evidence="10" key="1">
    <citation type="journal article" date="2013" name="Nature">
        <title>Pan genome of the phytoplankton Emiliania underpins its global distribution.</title>
        <authorList>
            <person name="Read B.A."/>
            <person name="Kegel J."/>
            <person name="Klute M.J."/>
            <person name="Kuo A."/>
            <person name="Lefebvre S.C."/>
            <person name="Maumus F."/>
            <person name="Mayer C."/>
            <person name="Miller J."/>
            <person name="Monier A."/>
            <person name="Salamov A."/>
            <person name="Young J."/>
            <person name="Aguilar M."/>
            <person name="Claverie J.M."/>
            <person name="Frickenhaus S."/>
            <person name="Gonzalez K."/>
            <person name="Herman E.K."/>
            <person name="Lin Y.C."/>
            <person name="Napier J."/>
            <person name="Ogata H."/>
            <person name="Sarno A.F."/>
            <person name="Shmutz J."/>
            <person name="Schroeder D."/>
            <person name="de Vargas C."/>
            <person name="Verret F."/>
            <person name="von Dassow P."/>
            <person name="Valentin K."/>
            <person name="Van de Peer Y."/>
            <person name="Wheeler G."/>
            <person name="Dacks J.B."/>
            <person name="Delwiche C.F."/>
            <person name="Dyhrman S.T."/>
            <person name="Glockner G."/>
            <person name="John U."/>
            <person name="Richards T."/>
            <person name="Worden A.Z."/>
            <person name="Zhang X."/>
            <person name="Grigoriev I.V."/>
            <person name="Allen A.E."/>
            <person name="Bidle K."/>
            <person name="Borodovsky M."/>
            <person name="Bowler C."/>
            <person name="Brownlee C."/>
            <person name="Cock J.M."/>
            <person name="Elias M."/>
            <person name="Gladyshev V.N."/>
            <person name="Groth M."/>
            <person name="Guda C."/>
            <person name="Hadaegh A."/>
            <person name="Iglesias-Rodriguez M.D."/>
            <person name="Jenkins J."/>
            <person name="Jones B.M."/>
            <person name="Lawson T."/>
            <person name="Leese F."/>
            <person name="Lindquist E."/>
            <person name="Lobanov A."/>
            <person name="Lomsadze A."/>
            <person name="Malik S.B."/>
            <person name="Marsh M.E."/>
            <person name="Mackinder L."/>
            <person name="Mock T."/>
            <person name="Mueller-Roeber B."/>
            <person name="Pagarete A."/>
            <person name="Parker M."/>
            <person name="Probert I."/>
            <person name="Quesneville H."/>
            <person name="Raines C."/>
            <person name="Rensing S.A."/>
            <person name="Riano-Pachon D.M."/>
            <person name="Richier S."/>
            <person name="Rokitta S."/>
            <person name="Shiraiwa Y."/>
            <person name="Soanes D.M."/>
            <person name="van der Giezen M."/>
            <person name="Wahlund T.M."/>
            <person name="Williams B."/>
            <person name="Wilson W."/>
            <person name="Wolfe G."/>
            <person name="Wurch L.L."/>
        </authorList>
    </citation>
    <scope>NUCLEOTIDE SEQUENCE</scope>
</reference>
<dbReference type="GO" id="GO:0051726">
    <property type="term" value="P:regulation of cell cycle"/>
    <property type="evidence" value="ECO:0007669"/>
    <property type="project" value="InterPro"/>
</dbReference>
<dbReference type="EnsemblProtists" id="EOD09643">
    <property type="protein sequence ID" value="EOD09643"/>
    <property type="gene ID" value="EMIHUDRAFT_448439"/>
</dbReference>
<dbReference type="InterPro" id="IPR037241">
    <property type="entry name" value="E2F-DP_heterodim"/>
</dbReference>
<dbReference type="SUPFAM" id="SSF144074">
    <property type="entry name" value="E2F-DP heterodimerization region"/>
    <property type="match status" value="1"/>
</dbReference>
<dbReference type="Pfam" id="PF08781">
    <property type="entry name" value="DP"/>
    <property type="match status" value="1"/>
</dbReference>
<dbReference type="InterPro" id="IPR036388">
    <property type="entry name" value="WH-like_DNA-bd_sf"/>
</dbReference>
<dbReference type="RefSeq" id="XP_005762072.1">
    <property type="nucleotide sequence ID" value="XM_005762015.1"/>
</dbReference>
<dbReference type="GO" id="GO:0000981">
    <property type="term" value="F:DNA-binding transcription factor activity, RNA polymerase II-specific"/>
    <property type="evidence" value="ECO:0007669"/>
    <property type="project" value="TreeGrafter"/>
</dbReference>
<proteinExistence type="inferred from homology"/>
<keyword evidence="5" id="KW-0804">Transcription</keyword>
<evidence type="ECO:0000313" key="9">
    <source>
        <dbReference type="EnsemblProtists" id="EOD09643"/>
    </source>
</evidence>
<evidence type="ECO:0000313" key="10">
    <source>
        <dbReference type="Proteomes" id="UP000013827"/>
    </source>
</evidence>
<dbReference type="STRING" id="2903.R1BIK5"/>
<dbReference type="AlphaFoldDB" id="A0A0D3IEF8"/>
<reference evidence="9" key="2">
    <citation type="submission" date="2024-10" db="UniProtKB">
        <authorList>
            <consortium name="EnsemblProtists"/>
        </authorList>
    </citation>
    <scope>IDENTIFICATION</scope>
</reference>
<feature type="compositionally biased region" description="Basic residues" evidence="7">
    <location>
        <begin position="79"/>
        <end position="88"/>
    </location>
</feature>
<evidence type="ECO:0000256" key="2">
    <source>
        <dbReference type="ARBA" id="ARBA00010940"/>
    </source>
</evidence>